<dbReference type="GO" id="GO:0005634">
    <property type="term" value="C:nucleus"/>
    <property type="evidence" value="ECO:0007669"/>
    <property type="project" value="UniProtKB-SubCell"/>
</dbReference>
<dbReference type="Gene3D" id="1.20.120.1110">
    <property type="entry name" value="TAFH/NHR1 domain"/>
    <property type="match status" value="1"/>
</dbReference>
<dbReference type="GO" id="GO:0006351">
    <property type="term" value="P:DNA-templated transcription"/>
    <property type="evidence" value="ECO:0007669"/>
    <property type="project" value="InterPro"/>
</dbReference>
<evidence type="ECO:0000313" key="8">
    <source>
        <dbReference type="Proteomes" id="UP000663873"/>
    </source>
</evidence>
<keyword evidence="2" id="KW-0805">Transcription regulation</keyword>
<dbReference type="PRINTS" id="PR01875">
    <property type="entry name" value="ETOFAMILY"/>
</dbReference>
<protein>
    <recommendedName>
        <fullName evidence="6">TAFH domain-containing protein</fullName>
    </recommendedName>
</protein>
<proteinExistence type="predicted"/>
<dbReference type="AlphaFoldDB" id="A0A821H5W7"/>
<evidence type="ECO:0000259" key="6">
    <source>
        <dbReference type="PROSITE" id="PS51119"/>
    </source>
</evidence>
<dbReference type="Pfam" id="PF07531">
    <property type="entry name" value="TAFH"/>
    <property type="match status" value="1"/>
</dbReference>
<evidence type="ECO:0000256" key="3">
    <source>
        <dbReference type="ARBA" id="ARBA00023163"/>
    </source>
</evidence>
<feature type="compositionally biased region" description="Basic and acidic residues" evidence="5">
    <location>
        <begin position="178"/>
        <end position="199"/>
    </location>
</feature>
<organism evidence="7 8">
    <name type="scientific">Rotaria socialis</name>
    <dbReference type="NCBI Taxonomy" id="392032"/>
    <lineage>
        <taxon>Eukaryota</taxon>
        <taxon>Metazoa</taxon>
        <taxon>Spiralia</taxon>
        <taxon>Gnathifera</taxon>
        <taxon>Rotifera</taxon>
        <taxon>Eurotatoria</taxon>
        <taxon>Bdelloidea</taxon>
        <taxon>Philodinida</taxon>
        <taxon>Philodinidae</taxon>
        <taxon>Rotaria</taxon>
    </lineage>
</organism>
<name>A0A821H5W7_9BILA</name>
<sequence>MPTDTTENSTSSISMTTVNDSNNNGSSLITTTANHTPSPPLSSSLPTQTLTTNRSISPTQIPSRQLDKLRCFLSTLYYFGSDISNDIGEHVRALILALVNSALSVEEFHGKLQATTNFPLRPFALPFLKSTLPLLQTDLLQLARQSRQSTSQFIAQHEELIFLSRDALENESNPAKEQLNENGKRKLSNDSNELDERSYATKRPSVNHRTNTTSIRDKERAFSS</sequence>
<feature type="region of interest" description="Disordered" evidence="5">
    <location>
        <begin position="171"/>
        <end position="224"/>
    </location>
</feature>
<keyword evidence="8" id="KW-1185">Reference proteome</keyword>
<feature type="compositionally biased region" description="Basic and acidic residues" evidence="5">
    <location>
        <begin position="215"/>
        <end position="224"/>
    </location>
</feature>
<evidence type="ECO:0000313" key="7">
    <source>
        <dbReference type="EMBL" id="CAF4680427.1"/>
    </source>
</evidence>
<evidence type="ECO:0000256" key="2">
    <source>
        <dbReference type="ARBA" id="ARBA00023015"/>
    </source>
</evidence>
<dbReference type="PROSITE" id="PS51119">
    <property type="entry name" value="TAFH"/>
    <property type="match status" value="1"/>
</dbReference>
<evidence type="ECO:0000256" key="4">
    <source>
        <dbReference type="ARBA" id="ARBA00023242"/>
    </source>
</evidence>
<dbReference type="SMART" id="SM00549">
    <property type="entry name" value="TAFH"/>
    <property type="match status" value="1"/>
</dbReference>
<dbReference type="PANTHER" id="PTHR10379:SF14">
    <property type="entry name" value="NERVY, ISOFORM D"/>
    <property type="match status" value="1"/>
</dbReference>
<dbReference type="GO" id="GO:0003714">
    <property type="term" value="F:transcription corepressor activity"/>
    <property type="evidence" value="ECO:0007669"/>
    <property type="project" value="InterPro"/>
</dbReference>
<keyword evidence="4" id="KW-0539">Nucleus</keyword>
<feature type="compositionally biased region" description="Low complexity" evidence="5">
    <location>
        <begin position="41"/>
        <end position="52"/>
    </location>
</feature>
<reference evidence="7" key="1">
    <citation type="submission" date="2021-02" db="EMBL/GenBank/DDBJ databases">
        <authorList>
            <person name="Nowell W R."/>
        </authorList>
    </citation>
    <scope>NUCLEOTIDE SEQUENCE</scope>
</reference>
<feature type="compositionally biased region" description="Polar residues" evidence="5">
    <location>
        <begin position="1"/>
        <end position="35"/>
    </location>
</feature>
<dbReference type="PANTHER" id="PTHR10379">
    <property type="entry name" value="MTG8 ETO EIGHT TWENTY ONE PROTEIN"/>
    <property type="match status" value="1"/>
</dbReference>
<dbReference type="EMBL" id="CAJOBP010032678">
    <property type="protein sequence ID" value="CAF4680427.1"/>
    <property type="molecule type" value="Genomic_DNA"/>
</dbReference>
<feature type="non-terminal residue" evidence="7">
    <location>
        <position position="1"/>
    </location>
</feature>
<gene>
    <name evidence="7" type="ORF">UJA718_LOCUS35218</name>
</gene>
<keyword evidence="3" id="KW-0804">Transcription</keyword>
<dbReference type="InterPro" id="IPR003894">
    <property type="entry name" value="TAFH_NHR1"/>
</dbReference>
<evidence type="ECO:0000256" key="5">
    <source>
        <dbReference type="SAM" id="MobiDB-lite"/>
    </source>
</evidence>
<dbReference type="SUPFAM" id="SSF158553">
    <property type="entry name" value="TAFH domain-like"/>
    <property type="match status" value="1"/>
</dbReference>
<evidence type="ECO:0000256" key="1">
    <source>
        <dbReference type="ARBA" id="ARBA00004123"/>
    </source>
</evidence>
<accession>A0A821H5W7</accession>
<dbReference type="InterPro" id="IPR037249">
    <property type="entry name" value="TAFH/NHR1_dom_sf"/>
</dbReference>
<comment type="caution">
    <text evidence="7">The sequence shown here is derived from an EMBL/GenBank/DDBJ whole genome shotgun (WGS) entry which is preliminary data.</text>
</comment>
<dbReference type="InterPro" id="IPR013289">
    <property type="entry name" value="CBFA2T1/2/3"/>
</dbReference>
<feature type="domain" description="TAFH" evidence="6">
    <location>
        <begin position="63"/>
        <end position="158"/>
    </location>
</feature>
<dbReference type="Proteomes" id="UP000663873">
    <property type="component" value="Unassembled WGS sequence"/>
</dbReference>
<feature type="region of interest" description="Disordered" evidence="5">
    <location>
        <begin position="1"/>
        <end position="59"/>
    </location>
</feature>
<comment type="subcellular location">
    <subcellularLocation>
        <location evidence="1">Nucleus</location>
    </subcellularLocation>
</comment>